<dbReference type="STRING" id="1262585.BJI46_12655"/>
<evidence type="ECO:0000256" key="2">
    <source>
        <dbReference type="ARBA" id="ARBA00004377"/>
    </source>
</evidence>
<protein>
    <recommendedName>
        <fullName evidence="6 15">Cyclic di-GMP-binding protein</fullName>
    </recommendedName>
    <alternativeName>
        <fullName evidence="14 15">Cellulose synthase regulatory subunit</fullName>
    </alternativeName>
</protein>
<keyword evidence="12 15" id="KW-1133">Transmembrane helix</keyword>
<comment type="function">
    <text evidence="1 15">Binds the cellulose synthase activator, bis-(3'-5') cyclic diguanylic acid (c-di-GMP).</text>
</comment>
<evidence type="ECO:0000256" key="1">
    <source>
        <dbReference type="ARBA" id="ARBA00002057"/>
    </source>
</evidence>
<dbReference type="Proteomes" id="UP000185895">
    <property type="component" value="Unassembled WGS sequence"/>
</dbReference>
<dbReference type="GO" id="GO:0006011">
    <property type="term" value="P:UDP-alpha-D-glucose metabolic process"/>
    <property type="evidence" value="ECO:0007669"/>
    <property type="project" value="InterPro"/>
</dbReference>
<comment type="subcellular location">
    <subcellularLocation>
        <location evidence="2">Cell inner membrane</location>
        <topology evidence="2">Single-pass membrane protein</topology>
    </subcellularLocation>
</comment>
<keyword evidence="13 15" id="KW-0472">Membrane</keyword>
<proteinExistence type="inferred from homology"/>
<keyword evidence="11 15" id="KW-0135">Cellulose biosynthesis</keyword>
<accession>A0A1E7R942</accession>
<organism evidence="16 17">
    <name type="scientific">Acinetobacter qingfengensis</name>
    <dbReference type="NCBI Taxonomy" id="1262585"/>
    <lineage>
        <taxon>Bacteria</taxon>
        <taxon>Pseudomonadati</taxon>
        <taxon>Pseudomonadota</taxon>
        <taxon>Gammaproteobacteria</taxon>
        <taxon>Moraxellales</taxon>
        <taxon>Moraxellaceae</taxon>
        <taxon>Acinetobacter</taxon>
    </lineage>
</organism>
<evidence type="ECO:0000256" key="12">
    <source>
        <dbReference type="ARBA" id="ARBA00022989"/>
    </source>
</evidence>
<evidence type="ECO:0000256" key="4">
    <source>
        <dbReference type="ARBA" id="ARBA00010714"/>
    </source>
</evidence>
<evidence type="ECO:0000313" key="16">
    <source>
        <dbReference type="EMBL" id="OEY95777.1"/>
    </source>
</evidence>
<keyword evidence="17" id="KW-1185">Reference proteome</keyword>
<reference evidence="16 17" key="1">
    <citation type="submission" date="2016-09" db="EMBL/GenBank/DDBJ databases">
        <authorList>
            <person name="Capua I."/>
            <person name="De Benedictis P."/>
            <person name="Joannis T."/>
            <person name="Lombin L.H."/>
            <person name="Cattoli G."/>
        </authorList>
    </citation>
    <scope>NUCLEOTIDE SEQUENCE [LARGE SCALE GENOMIC DNA]</scope>
    <source>
        <strain evidence="16 17">ANC 4671</strain>
    </source>
</reference>
<comment type="subunit">
    <text evidence="5 15">Tightly associated with the cellulose synthase catalytic subunit.</text>
</comment>
<comment type="caution">
    <text evidence="16">The sequence shown here is derived from an EMBL/GenBank/DDBJ whole genome shotgun (WGS) entry which is preliminary data.</text>
</comment>
<dbReference type="AlphaFoldDB" id="A0A1E7R942"/>
<evidence type="ECO:0000256" key="10">
    <source>
        <dbReference type="ARBA" id="ARBA00022692"/>
    </source>
</evidence>
<sequence>MKDDAVQIKLKQITPYQDNVNLSGLINEDVIRFSLRKDQIVTNANLHLEYIPSPALLPTVSQLIVYLNNDIIATYPITQEQVGNKVVNNIPIDPNLVTTKNEIKFQFIGHYTDICENPIHSSLWLKILRNSTLQLNTAQIPVKNELSFLPFPFIDENDNQPSYIPIVFHGAPNPMQQQASAVLASWFATKSQWRGFQFDVTYNQLPKENAIVFITNQNKPDFLKNYAPVQQPTVELIDNPSYPNTKLLVLAGRNDQDLLLLAKALATSNIQLNGSKVLVNKLNELGKRQPYDAPNWLPIDQALTLGQIKTYSNQLTTAGYKLDPLRLSITLPPDLFALSKYSTSLNLKYRYTRPINPDDSKMLVYLNNQFLKTIRLGDSKDDNKLTLQIPVHQGLASDDAAFKIPGLLPEKTNELRFEPYFMSPVPGGTTTQCVTYQPVPNAVTIDDNSVIDFSKFAHYMAMPNLRVFINAGYPYSRMADLSETIIITPSNPTAQQMSLLLNTVGLISNKTGLPAYNLRVADKNTDLNKEDKDILLFADYHQDGNFAKLKIDNLHIQNGKNELTAPIDYSLGDKISRNDSAKVATQMTAQGNIGAIVGVESPYFKKRSVIAILANNNSSIELLNNVMINPNKFDISGGVSVIRESGVTNIDMGEQYHVGDLSAFEILQIKISKHPILAALIALLVLIIISFILAKRMKKIRHNRINND</sequence>
<dbReference type="PANTHER" id="PTHR39083:SF1">
    <property type="entry name" value="CYCLIC DI-GMP-BINDING PROTEIN"/>
    <property type="match status" value="1"/>
</dbReference>
<evidence type="ECO:0000313" key="17">
    <source>
        <dbReference type="Proteomes" id="UP000185895"/>
    </source>
</evidence>
<dbReference type="InterPro" id="IPR003920">
    <property type="entry name" value="Cell_synth_B"/>
</dbReference>
<dbReference type="Gene3D" id="2.60.120.260">
    <property type="entry name" value="Galactose-binding domain-like"/>
    <property type="match status" value="2"/>
</dbReference>
<evidence type="ECO:0000256" key="7">
    <source>
        <dbReference type="ARBA" id="ARBA00022475"/>
    </source>
</evidence>
<feature type="transmembrane region" description="Helical" evidence="15">
    <location>
        <begin position="676"/>
        <end position="694"/>
    </location>
</feature>
<evidence type="ECO:0000256" key="14">
    <source>
        <dbReference type="ARBA" id="ARBA00033444"/>
    </source>
</evidence>
<dbReference type="GO" id="GO:0030244">
    <property type="term" value="P:cellulose biosynthetic process"/>
    <property type="evidence" value="ECO:0007669"/>
    <property type="project" value="UniProtKB-KW"/>
</dbReference>
<dbReference type="Pfam" id="PF03170">
    <property type="entry name" value="BcsB"/>
    <property type="match status" value="1"/>
</dbReference>
<evidence type="ECO:0000256" key="5">
    <source>
        <dbReference type="ARBA" id="ARBA00011437"/>
    </source>
</evidence>
<evidence type="ECO:0000256" key="15">
    <source>
        <dbReference type="RuleBase" id="RU365021"/>
    </source>
</evidence>
<evidence type="ECO:0000256" key="13">
    <source>
        <dbReference type="ARBA" id="ARBA00023136"/>
    </source>
</evidence>
<comment type="similarity">
    <text evidence="4 15">Belongs to the AcsB/BcsB family.</text>
</comment>
<evidence type="ECO:0000256" key="8">
    <source>
        <dbReference type="ARBA" id="ARBA00022519"/>
    </source>
</evidence>
<dbReference type="EMBL" id="MKKK01000024">
    <property type="protein sequence ID" value="OEY95777.1"/>
    <property type="molecule type" value="Genomic_DNA"/>
</dbReference>
<dbReference type="PRINTS" id="PR01440">
    <property type="entry name" value="CELLSNTHASEB"/>
</dbReference>
<gene>
    <name evidence="16" type="ORF">BJI46_12655</name>
</gene>
<dbReference type="InterPro" id="IPR018513">
    <property type="entry name" value="Cell_synthase_bac"/>
</dbReference>
<keyword evidence="7 15" id="KW-1003">Cell membrane</keyword>
<keyword evidence="8 15" id="KW-0997">Cell inner membrane</keyword>
<evidence type="ECO:0000256" key="3">
    <source>
        <dbReference type="ARBA" id="ARBA00005186"/>
    </source>
</evidence>
<dbReference type="PANTHER" id="PTHR39083">
    <property type="entry name" value="CYCLIC DI-GMP-BINDING PROTEIN"/>
    <property type="match status" value="1"/>
</dbReference>
<comment type="pathway">
    <text evidence="3 15">Glycan metabolism; bacterial cellulose biosynthesis.</text>
</comment>
<dbReference type="UniPathway" id="UPA00694"/>
<name>A0A1E7R942_9GAMM</name>
<evidence type="ECO:0000256" key="9">
    <source>
        <dbReference type="ARBA" id="ARBA00022636"/>
    </source>
</evidence>
<dbReference type="GO" id="GO:0005886">
    <property type="term" value="C:plasma membrane"/>
    <property type="evidence" value="ECO:0007669"/>
    <property type="project" value="UniProtKB-SubCell"/>
</dbReference>
<evidence type="ECO:0000256" key="6">
    <source>
        <dbReference type="ARBA" id="ARBA00021844"/>
    </source>
</evidence>
<evidence type="ECO:0000256" key="11">
    <source>
        <dbReference type="ARBA" id="ARBA00022916"/>
    </source>
</evidence>
<keyword evidence="9 15" id="KW-0973">c-di-GMP</keyword>
<keyword evidence="10 15" id="KW-0812">Transmembrane</keyword>